<dbReference type="PANTHER" id="PTHR32419">
    <property type="entry name" value="GLUTATHIONYL-HYDROQUINONE REDUCTASE"/>
    <property type="match status" value="1"/>
</dbReference>
<accession>A0A1S1QCZ1</accession>
<dbReference type="InterPro" id="IPR004045">
    <property type="entry name" value="Glutathione_S-Trfase_N"/>
</dbReference>
<dbReference type="Proteomes" id="UP000179627">
    <property type="component" value="Unassembled WGS sequence"/>
</dbReference>
<dbReference type="Gene3D" id="1.20.1050.10">
    <property type="match status" value="1"/>
</dbReference>
<evidence type="ECO:0000313" key="3">
    <source>
        <dbReference type="EMBL" id="OHV31476.1"/>
    </source>
</evidence>
<dbReference type="EMBL" id="MBLM01000144">
    <property type="protein sequence ID" value="OHV31476.1"/>
    <property type="molecule type" value="Genomic_DNA"/>
</dbReference>
<dbReference type="SUPFAM" id="SSF52833">
    <property type="entry name" value="Thioredoxin-like"/>
    <property type="match status" value="1"/>
</dbReference>
<name>A0A1S1QCZ1_9ACTN</name>
<dbReference type="InterPro" id="IPR010987">
    <property type="entry name" value="Glutathione-S-Trfase_C-like"/>
</dbReference>
<dbReference type="RefSeq" id="WP_071088425.1">
    <property type="nucleotide sequence ID" value="NZ_MBLM01000144.1"/>
</dbReference>
<feature type="compositionally biased region" description="Basic and acidic residues" evidence="1">
    <location>
        <begin position="35"/>
        <end position="61"/>
    </location>
</feature>
<dbReference type="GO" id="GO:0004364">
    <property type="term" value="F:glutathione transferase activity"/>
    <property type="evidence" value="ECO:0007669"/>
    <property type="project" value="InterPro"/>
</dbReference>
<dbReference type="Gene3D" id="3.40.30.10">
    <property type="entry name" value="Glutaredoxin"/>
    <property type="match status" value="1"/>
</dbReference>
<gene>
    <name evidence="3" type="ORF">CC117_26110</name>
</gene>
<dbReference type="GO" id="GO:0005737">
    <property type="term" value="C:cytoplasm"/>
    <property type="evidence" value="ECO:0007669"/>
    <property type="project" value="TreeGrafter"/>
</dbReference>
<dbReference type="SUPFAM" id="SSF47616">
    <property type="entry name" value="GST C-terminal domain-like"/>
    <property type="match status" value="1"/>
</dbReference>
<dbReference type="PANTHER" id="PTHR32419:SF6">
    <property type="entry name" value="GLUTATHIONE S-TRANSFERASE OMEGA-LIKE 1-RELATED"/>
    <property type="match status" value="1"/>
</dbReference>
<feature type="region of interest" description="Disordered" evidence="1">
    <location>
        <begin position="30"/>
        <end position="61"/>
    </location>
</feature>
<dbReference type="Pfam" id="PF13409">
    <property type="entry name" value="GST_N_2"/>
    <property type="match status" value="1"/>
</dbReference>
<keyword evidence="3" id="KW-0808">Transferase</keyword>
<evidence type="ECO:0000313" key="4">
    <source>
        <dbReference type="Proteomes" id="UP000179627"/>
    </source>
</evidence>
<comment type="caution">
    <text evidence="3">The sequence shown here is derived from an EMBL/GenBank/DDBJ whole genome shotgun (WGS) entry which is preliminary data.</text>
</comment>
<dbReference type="InterPro" id="IPR036282">
    <property type="entry name" value="Glutathione-S-Trfase_C_sf"/>
</dbReference>
<dbReference type="InterPro" id="IPR036249">
    <property type="entry name" value="Thioredoxin-like_sf"/>
</dbReference>
<evidence type="ECO:0000259" key="2">
    <source>
        <dbReference type="PROSITE" id="PS50405"/>
    </source>
</evidence>
<proteinExistence type="predicted"/>
<reference evidence="4" key="1">
    <citation type="submission" date="2016-07" db="EMBL/GenBank/DDBJ databases">
        <title>Sequence Frankia sp. strain CcI1.17.</title>
        <authorList>
            <person name="Ghodhbane-Gtari F."/>
            <person name="Swanson E."/>
            <person name="Gueddou A."/>
            <person name="Morris K."/>
            <person name="Hezbri K."/>
            <person name="Ktari A."/>
            <person name="Nouioui I."/>
            <person name="Abebe-Akele F."/>
            <person name="Simpson S."/>
            <person name="Thomas K."/>
            <person name="Gtari M."/>
            <person name="Tisa L.S."/>
            <person name="Hurst S."/>
        </authorList>
    </citation>
    <scope>NUCLEOTIDE SEQUENCE [LARGE SCALE GENOMIC DNA]</scope>
    <source>
        <strain evidence="4">Cc1.17</strain>
    </source>
</reference>
<dbReference type="PROSITE" id="PS50405">
    <property type="entry name" value="GST_CTER"/>
    <property type="match status" value="1"/>
</dbReference>
<feature type="domain" description="GST C-terminal" evidence="2">
    <location>
        <begin position="164"/>
        <end position="302"/>
    </location>
</feature>
<keyword evidence="4" id="KW-1185">Reference proteome</keyword>
<dbReference type="AlphaFoldDB" id="A0A1S1QCZ1"/>
<organism evidence="3 4">
    <name type="scientific">Parafrankia colletiae</name>
    <dbReference type="NCBI Taxonomy" id="573497"/>
    <lineage>
        <taxon>Bacteria</taxon>
        <taxon>Bacillati</taxon>
        <taxon>Actinomycetota</taxon>
        <taxon>Actinomycetes</taxon>
        <taxon>Frankiales</taxon>
        <taxon>Frankiaceae</taxon>
        <taxon>Parafrankia</taxon>
    </lineage>
</organism>
<evidence type="ECO:0000256" key="1">
    <source>
        <dbReference type="SAM" id="MobiDB-lite"/>
    </source>
</evidence>
<sequence length="311" mass="34312">MPTHASSRTESSGTGLTYASPIYASPTDVAAHGPYEIRRDPDDPRPLYRLDGRITEDGASGHRAEPGRYHLYAGWFCPWAQRVTLQIELNGLADVISVSYVDDTRDARGWAFRAARGPDPVNGFTLLREAYEATEPGFDGHVSVPTLWDRETGRVVSNTYANIGIDVATRFRAWSNGADTYPEALRPEIERLDTWIGPAVNWGIMRARGDAAARAALLDAFAELDRRLAGSRYLIGDTLTEADLRLWVTLVRYAVRGPAELGAPPLEEFSHLGAYARDLYQLPAFRATTDFSSFTRSGATPPLTWDPAPAR</sequence>
<dbReference type="Pfam" id="PF13410">
    <property type="entry name" value="GST_C_2"/>
    <property type="match status" value="1"/>
</dbReference>
<dbReference type="InterPro" id="IPR016639">
    <property type="entry name" value="GST_Omega/GSH"/>
</dbReference>
<protein>
    <submittedName>
        <fullName evidence="3">Glutathione S-transferase</fullName>
    </submittedName>
</protein>